<feature type="binding site" evidence="9">
    <location>
        <position position="231"/>
    </location>
    <ligand>
        <name>Mg(2+)</name>
        <dbReference type="ChEBI" id="CHEBI:18420"/>
    </ligand>
</feature>
<organism evidence="12 13">
    <name type="scientific">Candidatus Scatousia excrementigallinarum</name>
    <dbReference type="NCBI Taxonomy" id="2840935"/>
    <lineage>
        <taxon>Bacteria</taxon>
        <taxon>Candidatus Scatousia</taxon>
    </lineage>
</organism>
<comment type="caution">
    <text evidence="9">Lacks conserved residue(s) required for the propagation of feature annotation.</text>
</comment>
<dbReference type="InterPro" id="IPR018948">
    <property type="entry name" value="GTP-bd_TrmE_N"/>
</dbReference>
<dbReference type="PANTHER" id="PTHR42714:SF2">
    <property type="entry name" value="TRNA MODIFICATION GTPASE GTPBP3, MITOCHONDRIAL"/>
    <property type="match status" value="1"/>
</dbReference>
<dbReference type="InterPro" id="IPR027266">
    <property type="entry name" value="TrmE/GcvT-like"/>
</dbReference>
<feature type="binding site" evidence="9">
    <location>
        <position position="444"/>
    </location>
    <ligand>
        <name>(6S)-5-formyl-5,6,7,8-tetrahydrofolate</name>
        <dbReference type="ChEBI" id="CHEBI:57457"/>
    </ligand>
</feature>
<dbReference type="PANTHER" id="PTHR42714">
    <property type="entry name" value="TRNA MODIFICATION GTPASE GTPBP3"/>
    <property type="match status" value="1"/>
</dbReference>
<evidence type="ECO:0000256" key="10">
    <source>
        <dbReference type="RuleBase" id="RU003313"/>
    </source>
</evidence>
<keyword evidence="3 9" id="KW-0479">Metal-binding</keyword>
<dbReference type="GO" id="GO:0030488">
    <property type="term" value="P:tRNA methylation"/>
    <property type="evidence" value="ECO:0007669"/>
    <property type="project" value="TreeGrafter"/>
</dbReference>
<feature type="binding site" evidence="9">
    <location>
        <position position="122"/>
    </location>
    <ligand>
        <name>(6S)-5-formyl-5,6,7,8-tetrahydrofolate</name>
        <dbReference type="ChEBI" id="CHEBI:57457"/>
    </ligand>
</feature>
<comment type="subcellular location">
    <subcellularLocation>
        <location evidence="9">Cytoplasm</location>
    </subcellularLocation>
</comment>
<dbReference type="Pfam" id="PF01926">
    <property type="entry name" value="MMR_HSR1"/>
    <property type="match status" value="1"/>
</dbReference>
<accession>A0A9D1JN85</accession>
<dbReference type="NCBIfam" id="TIGR00450">
    <property type="entry name" value="mnmE_trmE_thdF"/>
    <property type="match status" value="1"/>
</dbReference>
<dbReference type="InterPro" id="IPR027368">
    <property type="entry name" value="MnmE_dom2"/>
</dbReference>
<gene>
    <name evidence="9 12" type="primary">mnmE</name>
    <name evidence="9" type="synonym">trmE</name>
    <name evidence="12" type="ORF">IAC10_09100</name>
</gene>
<dbReference type="GO" id="GO:0046872">
    <property type="term" value="F:metal ion binding"/>
    <property type="evidence" value="ECO:0007669"/>
    <property type="project" value="UniProtKB-KW"/>
</dbReference>
<dbReference type="PROSITE" id="PS51709">
    <property type="entry name" value="G_TRME"/>
    <property type="match status" value="1"/>
</dbReference>
<feature type="binding site" evidence="9">
    <location>
        <position position="83"/>
    </location>
    <ligand>
        <name>(6S)-5-formyl-5,6,7,8-tetrahydrofolate</name>
        <dbReference type="ChEBI" id="CHEBI:57457"/>
    </ligand>
</feature>
<comment type="subunit">
    <text evidence="9">Homodimer. Heterotetramer of two MnmE and two MnmG subunits.</text>
</comment>
<evidence type="ECO:0000256" key="5">
    <source>
        <dbReference type="ARBA" id="ARBA00022801"/>
    </source>
</evidence>
<reference evidence="12" key="1">
    <citation type="submission" date="2020-10" db="EMBL/GenBank/DDBJ databases">
        <authorList>
            <person name="Gilroy R."/>
        </authorList>
    </citation>
    <scope>NUCLEOTIDE SEQUENCE</scope>
    <source>
        <strain evidence="12">6276</strain>
    </source>
</reference>
<feature type="binding site" evidence="9">
    <location>
        <position position="251"/>
    </location>
    <ligand>
        <name>K(+)</name>
        <dbReference type="ChEBI" id="CHEBI:29103"/>
    </ligand>
</feature>
<dbReference type="Gene3D" id="3.30.1360.120">
    <property type="entry name" value="Probable tRNA modification gtpase trme, domain 1"/>
    <property type="match status" value="1"/>
</dbReference>
<dbReference type="GO" id="GO:0042802">
    <property type="term" value="F:identical protein binding"/>
    <property type="evidence" value="ECO:0007669"/>
    <property type="project" value="UniProtKB-ARBA"/>
</dbReference>
<dbReference type="InterPro" id="IPR027417">
    <property type="entry name" value="P-loop_NTPase"/>
</dbReference>
<name>A0A9D1JN85_9BACT</name>
<evidence type="ECO:0000256" key="1">
    <source>
        <dbReference type="ARBA" id="ARBA00011043"/>
    </source>
</evidence>
<dbReference type="InterPro" id="IPR005225">
    <property type="entry name" value="Small_GTP-bd"/>
</dbReference>
<evidence type="ECO:0000259" key="11">
    <source>
        <dbReference type="PROSITE" id="PS51709"/>
    </source>
</evidence>
<proteinExistence type="inferred from homology"/>
<dbReference type="AlphaFoldDB" id="A0A9D1JN85"/>
<dbReference type="Pfam" id="PF12631">
    <property type="entry name" value="MnmE_helical"/>
    <property type="match status" value="1"/>
</dbReference>
<dbReference type="HAMAP" id="MF_00379">
    <property type="entry name" value="GTPase_MnmE"/>
    <property type="match status" value="1"/>
</dbReference>
<feature type="binding site" evidence="9">
    <location>
        <position position="252"/>
    </location>
    <ligand>
        <name>Mg(2+)</name>
        <dbReference type="ChEBI" id="CHEBI:18420"/>
    </ligand>
</feature>
<dbReference type="FunFam" id="3.30.1360.120:FF:000003">
    <property type="entry name" value="tRNA modification GTPase MnmE"/>
    <property type="match status" value="1"/>
</dbReference>
<comment type="caution">
    <text evidence="12">The sequence shown here is derived from an EMBL/GenBank/DDBJ whole genome shotgun (WGS) entry which is preliminary data.</text>
</comment>
<dbReference type="InterPro" id="IPR031168">
    <property type="entry name" value="G_TrmE"/>
</dbReference>
<comment type="function">
    <text evidence="9">Exhibits a very high intrinsic GTPase hydrolysis rate. Involved in the addition of a carboxymethylaminomethyl (cmnm) group at the wobble position (U34) of certain tRNAs, forming tRNA-cmnm(5)s(2)U34.</text>
</comment>
<evidence type="ECO:0000256" key="4">
    <source>
        <dbReference type="ARBA" id="ARBA00022741"/>
    </source>
</evidence>
<dbReference type="EC" id="3.6.-.-" evidence="9"/>
<dbReference type="InterPro" id="IPR025867">
    <property type="entry name" value="MnmE_helical"/>
</dbReference>
<dbReference type="CDD" id="cd14858">
    <property type="entry name" value="TrmE_N"/>
    <property type="match status" value="1"/>
</dbReference>
<keyword evidence="9" id="KW-0963">Cytoplasm</keyword>
<dbReference type="GO" id="GO:0002098">
    <property type="term" value="P:tRNA wobble uridine modification"/>
    <property type="evidence" value="ECO:0007669"/>
    <property type="project" value="TreeGrafter"/>
</dbReference>
<feature type="binding site" evidence="9">
    <location>
        <begin position="270"/>
        <end position="273"/>
    </location>
    <ligand>
        <name>GTP</name>
        <dbReference type="ChEBI" id="CHEBI:37565"/>
    </ligand>
</feature>
<comment type="cofactor">
    <cofactor evidence="9">
        <name>K(+)</name>
        <dbReference type="ChEBI" id="CHEBI:29103"/>
    </cofactor>
    <text evidence="9">Binds 1 potassium ion per subunit.</text>
</comment>
<dbReference type="GO" id="GO:0003924">
    <property type="term" value="F:GTPase activity"/>
    <property type="evidence" value="ECO:0007669"/>
    <property type="project" value="UniProtKB-UniRule"/>
</dbReference>
<dbReference type="NCBIfam" id="TIGR00231">
    <property type="entry name" value="small_GTP"/>
    <property type="match status" value="1"/>
</dbReference>
<dbReference type="NCBIfam" id="NF003661">
    <property type="entry name" value="PRK05291.1-3"/>
    <property type="match status" value="1"/>
</dbReference>
<dbReference type="Gene3D" id="1.20.120.430">
    <property type="entry name" value="tRNA modification GTPase MnmE domain 2"/>
    <property type="match status" value="1"/>
</dbReference>
<feature type="binding site" evidence="9">
    <location>
        <position position="246"/>
    </location>
    <ligand>
        <name>K(+)</name>
        <dbReference type="ChEBI" id="CHEBI:29103"/>
    </ligand>
</feature>
<dbReference type="CDD" id="cd04164">
    <property type="entry name" value="trmE"/>
    <property type="match status" value="1"/>
</dbReference>
<feature type="binding site" evidence="9">
    <location>
        <position position="248"/>
    </location>
    <ligand>
        <name>K(+)</name>
        <dbReference type="ChEBI" id="CHEBI:29103"/>
    </ligand>
</feature>
<protein>
    <recommendedName>
        <fullName evidence="9">tRNA modification GTPase MnmE</fullName>
        <ecNumber evidence="9">3.6.-.-</ecNumber>
    </recommendedName>
</protein>
<evidence type="ECO:0000256" key="7">
    <source>
        <dbReference type="ARBA" id="ARBA00022958"/>
    </source>
</evidence>
<dbReference type="InterPro" id="IPR006073">
    <property type="entry name" value="GTP-bd"/>
</dbReference>
<feature type="binding site" evidence="9">
    <location>
        <position position="26"/>
    </location>
    <ligand>
        <name>(6S)-5-formyl-5,6,7,8-tetrahydrofolate</name>
        <dbReference type="ChEBI" id="CHEBI:57457"/>
    </ligand>
</feature>
<dbReference type="GO" id="GO:0005829">
    <property type="term" value="C:cytosol"/>
    <property type="evidence" value="ECO:0007669"/>
    <property type="project" value="TreeGrafter"/>
</dbReference>
<dbReference type="SUPFAM" id="SSF52540">
    <property type="entry name" value="P-loop containing nucleoside triphosphate hydrolases"/>
    <property type="match status" value="1"/>
</dbReference>
<evidence type="ECO:0000256" key="6">
    <source>
        <dbReference type="ARBA" id="ARBA00022842"/>
    </source>
</evidence>
<dbReference type="Pfam" id="PF10396">
    <property type="entry name" value="TrmE_N"/>
    <property type="match status" value="1"/>
</dbReference>
<keyword evidence="4 9" id="KW-0547">Nucleotide-binding</keyword>
<evidence type="ECO:0000313" key="13">
    <source>
        <dbReference type="Proteomes" id="UP000823928"/>
    </source>
</evidence>
<reference evidence="12" key="2">
    <citation type="journal article" date="2021" name="PeerJ">
        <title>Extensive microbial diversity within the chicken gut microbiome revealed by metagenomics and culture.</title>
        <authorList>
            <person name="Gilroy R."/>
            <person name="Ravi A."/>
            <person name="Getino M."/>
            <person name="Pursley I."/>
            <person name="Horton D.L."/>
            <person name="Alikhan N.F."/>
            <person name="Baker D."/>
            <person name="Gharbi K."/>
            <person name="Hall N."/>
            <person name="Watson M."/>
            <person name="Adriaenssens E.M."/>
            <person name="Foster-Nyarko E."/>
            <person name="Jarju S."/>
            <person name="Secka A."/>
            <person name="Antonio M."/>
            <person name="Oren A."/>
            <person name="Chaudhuri R.R."/>
            <person name="La Ragione R."/>
            <person name="Hildebrand F."/>
            <person name="Pallen M.J."/>
        </authorList>
    </citation>
    <scope>NUCLEOTIDE SEQUENCE</scope>
    <source>
        <strain evidence="12">6276</strain>
    </source>
</reference>
<feature type="binding site" evidence="9">
    <location>
        <position position="227"/>
    </location>
    <ligand>
        <name>K(+)</name>
        <dbReference type="ChEBI" id="CHEBI:29103"/>
    </ligand>
</feature>
<evidence type="ECO:0000256" key="3">
    <source>
        <dbReference type="ARBA" id="ARBA00022723"/>
    </source>
</evidence>
<keyword evidence="7 9" id="KW-0630">Potassium</keyword>
<feature type="binding site" evidence="9">
    <location>
        <begin position="227"/>
        <end position="232"/>
    </location>
    <ligand>
        <name>GTP</name>
        <dbReference type="ChEBI" id="CHEBI:37565"/>
    </ligand>
</feature>
<evidence type="ECO:0000313" key="12">
    <source>
        <dbReference type="EMBL" id="HIS36767.1"/>
    </source>
</evidence>
<dbReference type="InterPro" id="IPR004520">
    <property type="entry name" value="GTPase_MnmE"/>
</dbReference>
<keyword evidence="5 9" id="KW-0378">Hydrolase</keyword>
<dbReference type="PRINTS" id="PR00326">
    <property type="entry name" value="GTP1OBG"/>
</dbReference>
<dbReference type="GO" id="GO:0005525">
    <property type="term" value="F:GTP binding"/>
    <property type="evidence" value="ECO:0007669"/>
    <property type="project" value="UniProtKB-UniRule"/>
</dbReference>
<feature type="binding site" evidence="9">
    <location>
        <begin position="246"/>
        <end position="252"/>
    </location>
    <ligand>
        <name>GTP</name>
        <dbReference type="ChEBI" id="CHEBI:37565"/>
    </ligand>
</feature>
<dbReference type="EMBL" id="DVIU01000182">
    <property type="protein sequence ID" value="HIS36767.1"/>
    <property type="molecule type" value="Genomic_DNA"/>
</dbReference>
<keyword evidence="6 9" id="KW-0460">Magnesium</keyword>
<keyword evidence="8 9" id="KW-0342">GTP-binding</keyword>
<evidence type="ECO:0000256" key="9">
    <source>
        <dbReference type="HAMAP-Rule" id="MF_00379"/>
    </source>
</evidence>
<comment type="similarity">
    <text evidence="1 9 10">Belongs to the TRAFAC class TrmE-Era-EngA-EngB-Septin-like GTPase superfamily. TrmE GTPase family.</text>
</comment>
<feature type="domain" description="TrmE-type G" evidence="11">
    <location>
        <begin position="217"/>
        <end position="367"/>
    </location>
</feature>
<evidence type="ECO:0000256" key="8">
    <source>
        <dbReference type="ARBA" id="ARBA00023134"/>
    </source>
</evidence>
<dbReference type="Gene3D" id="3.40.50.300">
    <property type="entry name" value="P-loop containing nucleotide triphosphate hydrolases"/>
    <property type="match status" value="1"/>
</dbReference>
<dbReference type="Proteomes" id="UP000823928">
    <property type="component" value="Unassembled WGS sequence"/>
</dbReference>
<sequence length="444" mass="48810">MNITQEFDTIAAIATPLGTGGVGVIRISGDTAFEITEKIFSKKNLEAGRIAHGWIHDNGKKIDEVLVLPFRNPHSYTGEDVIEVHCHGGINVVRNILDLILKNGARTAERGEFTKRAFLNKKLDLSQAEAVADLIHAKTRNFAVQSAKNLSGVLGEKIGEIKKEIFEVLSKIIAGIDFPEDVAEPEYSYLIESFEHSLKEIDGILSCAKSSDILRQGVKIAIVGKPNVGKSSLFNKLLNVERAIVTDIAGTTRDVIKENLDWDVAITLIDTAGIRDNDEVGKVEEIGIEYSKQSADEADLVLFIYDASRGMDDEDNAILDLIKSKNHLVIANKCDLTNKPVSGAINISVETGAGIEELKARIKEIVCNFSSEDTEFITNKRQQDCLYKCRESLIQALNAAQIGELQDLISIDLKSALLFLDEITGEVITDEILENIFSHFCIGK</sequence>
<keyword evidence="2 9" id="KW-0819">tRNA processing</keyword>
<evidence type="ECO:0000256" key="2">
    <source>
        <dbReference type="ARBA" id="ARBA00022694"/>
    </source>
</evidence>